<evidence type="ECO:0000256" key="2">
    <source>
        <dbReference type="ARBA" id="ARBA00022771"/>
    </source>
</evidence>
<dbReference type="InterPro" id="IPR035898">
    <property type="entry name" value="TAZ_dom_sf"/>
</dbReference>
<dbReference type="InterPro" id="IPR011011">
    <property type="entry name" value="Znf_FYVE_PHD"/>
</dbReference>
<feature type="compositionally biased region" description="Basic and acidic residues" evidence="5">
    <location>
        <begin position="14"/>
        <end position="25"/>
    </location>
</feature>
<keyword evidence="8" id="KW-1185">Reference proteome</keyword>
<dbReference type="PANTHER" id="PTHR47162">
    <property type="entry name" value="OS02G0192300 PROTEIN"/>
    <property type="match status" value="1"/>
</dbReference>
<dbReference type="PANTHER" id="PTHR47162:SF10">
    <property type="entry name" value="METHYL-CPG-BINDING DOMAIN-CONTAINING PROTEIN 9 ISOFORM X1"/>
    <property type="match status" value="1"/>
</dbReference>
<feature type="domain" description="PHD-type" evidence="6">
    <location>
        <begin position="156"/>
        <end position="206"/>
    </location>
</feature>
<dbReference type="SUPFAM" id="SSF57903">
    <property type="entry name" value="FYVE/PHD zinc finger"/>
    <property type="match status" value="1"/>
</dbReference>
<dbReference type="Proteomes" id="UP000794436">
    <property type="component" value="Unassembled WGS sequence"/>
</dbReference>
<keyword evidence="1" id="KW-0479">Metal-binding</keyword>
<accession>A0A8K1FEN7</accession>
<dbReference type="InterPro" id="IPR001965">
    <property type="entry name" value="Znf_PHD"/>
</dbReference>
<dbReference type="InterPro" id="IPR013083">
    <property type="entry name" value="Znf_RING/FYVE/PHD"/>
</dbReference>
<protein>
    <recommendedName>
        <fullName evidence="6">PHD-type domain-containing protein</fullName>
    </recommendedName>
</protein>
<evidence type="ECO:0000256" key="4">
    <source>
        <dbReference type="PROSITE-ProRule" id="PRU00146"/>
    </source>
</evidence>
<dbReference type="EMBL" id="SPLM01000112">
    <property type="protein sequence ID" value="TMW58139.1"/>
    <property type="molecule type" value="Genomic_DNA"/>
</dbReference>
<feature type="compositionally biased region" description="Basic and acidic residues" evidence="5">
    <location>
        <begin position="71"/>
        <end position="84"/>
    </location>
</feature>
<reference evidence="7" key="1">
    <citation type="submission" date="2019-03" db="EMBL/GenBank/DDBJ databases">
        <title>Long read genome sequence of the mycoparasitic Pythium oligandrum ATCC 38472 isolated from sugarbeet rhizosphere.</title>
        <authorList>
            <person name="Gaulin E."/>
        </authorList>
    </citation>
    <scope>NUCLEOTIDE SEQUENCE</scope>
    <source>
        <strain evidence="7">ATCC 38472_TT</strain>
    </source>
</reference>
<dbReference type="InterPro" id="IPR019786">
    <property type="entry name" value="Zinc_finger_PHD-type_CS"/>
</dbReference>
<feature type="region of interest" description="Disordered" evidence="5">
    <location>
        <begin position="207"/>
        <end position="248"/>
    </location>
</feature>
<name>A0A8K1FEN7_PYTOL</name>
<dbReference type="PROSITE" id="PS50016">
    <property type="entry name" value="ZF_PHD_2"/>
    <property type="match status" value="1"/>
</dbReference>
<proteinExistence type="predicted"/>
<dbReference type="CDD" id="cd15515">
    <property type="entry name" value="PHD1_KDM5A_like"/>
    <property type="match status" value="1"/>
</dbReference>
<evidence type="ECO:0000256" key="5">
    <source>
        <dbReference type="SAM" id="MobiDB-lite"/>
    </source>
</evidence>
<dbReference type="Gene3D" id="3.30.40.10">
    <property type="entry name" value="Zinc/RING finger domain, C3HC4 (zinc finger)"/>
    <property type="match status" value="1"/>
</dbReference>
<dbReference type="AlphaFoldDB" id="A0A8K1FEN7"/>
<organism evidence="7 8">
    <name type="scientific">Pythium oligandrum</name>
    <name type="common">Mycoparasitic fungus</name>
    <dbReference type="NCBI Taxonomy" id="41045"/>
    <lineage>
        <taxon>Eukaryota</taxon>
        <taxon>Sar</taxon>
        <taxon>Stramenopiles</taxon>
        <taxon>Oomycota</taxon>
        <taxon>Peronosporomycetes</taxon>
        <taxon>Pythiales</taxon>
        <taxon>Pythiaceae</taxon>
        <taxon>Pythium</taxon>
    </lineage>
</organism>
<dbReference type="InterPro" id="IPR019787">
    <property type="entry name" value="Znf_PHD-finger"/>
</dbReference>
<feature type="region of interest" description="Disordered" evidence="5">
    <location>
        <begin position="1"/>
        <end position="84"/>
    </location>
</feature>
<keyword evidence="2 4" id="KW-0863">Zinc-finger</keyword>
<sequence>MAPTGSAAGVGWQERYERDPRRKSIETSLQRILQTNFPQIAAKLQHPEPPRQRYEPPTRANGTPSTSTSTSKREESRDVPERQFLDASMFLNESSSEAESMTEIDPMEELQEMEKRGFQPHPKARRVNRPVVPENGDGDSAMDDAELGSVDDDEEETACVVCNRSDNEKSILLCDNCDDEYHLYCLTPALTSVPRGDWFCPQCKPDNEPSEDAQADSVMDGVSRGQSTEQSRQAKREQARNTRAGSAVASSSATSISIAQTFEQNADKTNQLLIHACNCDDAKCQDPTFHEFCPHMKRFLRSACWASHNEKWMTYRIAKVTAELFAYHSLHCQVSTCNVPMCEELRAEEYV</sequence>
<dbReference type="GO" id="GO:0008270">
    <property type="term" value="F:zinc ion binding"/>
    <property type="evidence" value="ECO:0007669"/>
    <property type="project" value="UniProtKB-KW"/>
</dbReference>
<comment type="caution">
    <text evidence="7">The sequence shown here is derived from an EMBL/GenBank/DDBJ whole genome shotgun (WGS) entry which is preliminary data.</text>
</comment>
<evidence type="ECO:0000256" key="1">
    <source>
        <dbReference type="ARBA" id="ARBA00022723"/>
    </source>
</evidence>
<dbReference type="SUPFAM" id="SSF57933">
    <property type="entry name" value="TAZ domain"/>
    <property type="match status" value="1"/>
</dbReference>
<keyword evidence="3" id="KW-0862">Zinc</keyword>
<evidence type="ECO:0000313" key="7">
    <source>
        <dbReference type="EMBL" id="TMW58139.1"/>
    </source>
</evidence>
<feature type="compositionally biased region" description="Basic and acidic residues" evidence="5">
    <location>
        <begin position="45"/>
        <end position="56"/>
    </location>
</feature>
<dbReference type="OrthoDB" id="432829at2759"/>
<dbReference type="Gene3D" id="1.20.1020.10">
    <property type="entry name" value="TAZ domain"/>
    <property type="match status" value="1"/>
</dbReference>
<dbReference type="Pfam" id="PF00628">
    <property type="entry name" value="PHD"/>
    <property type="match status" value="1"/>
</dbReference>
<evidence type="ECO:0000256" key="3">
    <source>
        <dbReference type="ARBA" id="ARBA00022833"/>
    </source>
</evidence>
<feature type="compositionally biased region" description="Polar residues" evidence="5">
    <location>
        <begin position="26"/>
        <end position="38"/>
    </location>
</feature>
<dbReference type="PROSITE" id="PS01359">
    <property type="entry name" value="ZF_PHD_1"/>
    <property type="match status" value="1"/>
</dbReference>
<evidence type="ECO:0000313" key="8">
    <source>
        <dbReference type="Proteomes" id="UP000794436"/>
    </source>
</evidence>
<dbReference type="SMART" id="SM00249">
    <property type="entry name" value="PHD"/>
    <property type="match status" value="1"/>
</dbReference>
<evidence type="ECO:0000259" key="6">
    <source>
        <dbReference type="PROSITE" id="PS50016"/>
    </source>
</evidence>
<gene>
    <name evidence="7" type="ORF">Poli38472_011727</name>
</gene>